<keyword evidence="9" id="KW-1185">Reference proteome</keyword>
<dbReference type="InterPro" id="IPR029058">
    <property type="entry name" value="AB_hydrolase_fold"/>
</dbReference>
<comment type="caution">
    <text evidence="8">The sequence shown here is derived from an EMBL/GenBank/DDBJ whole genome shotgun (WGS) entry which is preliminary data.</text>
</comment>
<comment type="similarity">
    <text evidence="1 7">Belongs to the esterase D family.</text>
</comment>
<dbReference type="SUPFAM" id="SSF53474">
    <property type="entry name" value="alpha/beta-Hydrolases"/>
    <property type="match status" value="1"/>
</dbReference>
<evidence type="ECO:0000256" key="6">
    <source>
        <dbReference type="NCBIfam" id="TIGR02821"/>
    </source>
</evidence>
<dbReference type="Gene3D" id="3.40.50.1820">
    <property type="entry name" value="alpha/beta hydrolase"/>
    <property type="match status" value="1"/>
</dbReference>
<evidence type="ECO:0000256" key="2">
    <source>
        <dbReference type="ARBA" id="ARBA00012479"/>
    </source>
</evidence>
<dbReference type="PANTHER" id="PTHR10061:SF0">
    <property type="entry name" value="S-FORMYLGLUTATHIONE HYDROLASE"/>
    <property type="match status" value="1"/>
</dbReference>
<evidence type="ECO:0000256" key="7">
    <source>
        <dbReference type="RuleBase" id="RU363068"/>
    </source>
</evidence>
<dbReference type="GO" id="GO:0018738">
    <property type="term" value="F:S-formylglutathione hydrolase activity"/>
    <property type="evidence" value="ECO:0007669"/>
    <property type="project" value="UniProtKB-EC"/>
</dbReference>
<dbReference type="InterPro" id="IPR000801">
    <property type="entry name" value="Esterase-like"/>
</dbReference>
<organism evidence="8 9">
    <name type="scientific">Paraburkholderia podalyriae</name>
    <dbReference type="NCBI Taxonomy" id="1938811"/>
    <lineage>
        <taxon>Bacteria</taxon>
        <taxon>Pseudomonadati</taxon>
        <taxon>Pseudomonadota</taxon>
        <taxon>Betaproteobacteria</taxon>
        <taxon>Burkholderiales</taxon>
        <taxon>Burkholderiaceae</taxon>
        <taxon>Paraburkholderia</taxon>
    </lineage>
</organism>
<evidence type="ECO:0000256" key="1">
    <source>
        <dbReference type="ARBA" id="ARBA00005622"/>
    </source>
</evidence>
<comment type="catalytic activity">
    <reaction evidence="5 7">
        <text>S-formylglutathione + H2O = formate + glutathione + H(+)</text>
        <dbReference type="Rhea" id="RHEA:14961"/>
        <dbReference type="ChEBI" id="CHEBI:15377"/>
        <dbReference type="ChEBI" id="CHEBI:15378"/>
        <dbReference type="ChEBI" id="CHEBI:15740"/>
        <dbReference type="ChEBI" id="CHEBI:57688"/>
        <dbReference type="ChEBI" id="CHEBI:57925"/>
        <dbReference type="EC" id="3.1.2.12"/>
    </reaction>
</comment>
<evidence type="ECO:0000313" key="8">
    <source>
        <dbReference type="EMBL" id="MBC8749840.1"/>
    </source>
</evidence>
<keyword evidence="4 7" id="KW-0378">Hydrolase</keyword>
<dbReference type="RefSeq" id="WP_187636817.1">
    <property type="nucleotide sequence ID" value="NZ_VZQQ01000024.1"/>
</dbReference>
<dbReference type="Proteomes" id="UP000736373">
    <property type="component" value="Unassembled WGS sequence"/>
</dbReference>
<comment type="function">
    <text evidence="7">Serine hydrolase involved in the detoxification of formaldehyde.</text>
</comment>
<evidence type="ECO:0000256" key="5">
    <source>
        <dbReference type="ARBA" id="ARBA00047590"/>
    </source>
</evidence>
<evidence type="ECO:0000256" key="4">
    <source>
        <dbReference type="ARBA" id="ARBA00022801"/>
    </source>
</evidence>
<name>A0ABR7PU84_9BURK</name>
<evidence type="ECO:0000313" key="9">
    <source>
        <dbReference type="Proteomes" id="UP000736373"/>
    </source>
</evidence>
<proteinExistence type="inferred from homology"/>
<sequence length="282" mass="31221">MNPELLSSFQCFDGTQSVYRHRSIALHCHMRFAIYLPPMSGIERVPALFWLSGLTCTEQNFITKAGAQRAASALGLAIIAPDTSPRGPRVPDDEAYDFGCGASFYVDATQAPWSVNYRMYSYIVDELPRLITKYLPIDAARIGIAGHSMGGNGALTIALRNPTLFRTVSAFSPVSAPTQCEWGKKAFSGYLGNNEVEWKKYDAVELIADRAWRGPDILVDQGASDEFLHSQLKPELLQGAAERADVPLRLRVHAGYDHSYYFVSTFIDEHLEHHARHLGVGG</sequence>
<dbReference type="PANTHER" id="PTHR10061">
    <property type="entry name" value="S-FORMYLGLUTATHIONE HYDROLASE"/>
    <property type="match status" value="1"/>
</dbReference>
<dbReference type="InterPro" id="IPR014186">
    <property type="entry name" value="S-formylglutathione_hydrol"/>
</dbReference>
<evidence type="ECO:0000256" key="3">
    <source>
        <dbReference type="ARBA" id="ARBA00022487"/>
    </source>
</evidence>
<protein>
    <recommendedName>
        <fullName evidence="2 6">S-formylglutathione hydrolase</fullName>
        <ecNumber evidence="2 6">3.1.2.12</ecNumber>
    </recommendedName>
</protein>
<dbReference type="NCBIfam" id="TIGR02821">
    <property type="entry name" value="fghA_ester_D"/>
    <property type="match status" value="1"/>
</dbReference>
<dbReference type="Pfam" id="PF00756">
    <property type="entry name" value="Esterase"/>
    <property type="match status" value="1"/>
</dbReference>
<accession>A0ABR7PU84</accession>
<gene>
    <name evidence="8" type="primary">fghA</name>
    <name evidence="8" type="ORF">F6X42_25645</name>
</gene>
<keyword evidence="3 7" id="KW-0719">Serine esterase</keyword>
<dbReference type="EC" id="3.1.2.12" evidence="2 6"/>
<dbReference type="EMBL" id="VZQQ01000024">
    <property type="protein sequence ID" value="MBC8749840.1"/>
    <property type="molecule type" value="Genomic_DNA"/>
</dbReference>
<reference evidence="8 9" key="1">
    <citation type="submission" date="2019-09" db="EMBL/GenBank/DDBJ databases">
        <title>Paraburkholderia podalyriae sp. nov., A South African Podalyria-associated rhizobium.</title>
        <authorList>
            <person name="Mavima L."/>
            <person name="Beukes C.W."/>
            <person name="Palmer M."/>
            <person name="De Meyer S.E."/>
            <person name="James E.K."/>
            <person name="Maluk M."/>
            <person name="Avontuur J.R."/>
            <person name="Chan W.Y."/>
            <person name="Venter S.N."/>
            <person name="Steenkamp E.T."/>
        </authorList>
    </citation>
    <scope>NUCLEOTIDE SEQUENCE [LARGE SCALE GENOMIC DNA]</scope>
    <source>
        <strain evidence="8 9">WC7.3b</strain>
    </source>
</reference>